<dbReference type="SUPFAM" id="SSF102114">
    <property type="entry name" value="Radical SAM enzymes"/>
    <property type="match status" value="1"/>
</dbReference>
<dbReference type="SFLD" id="SFLDG01067">
    <property type="entry name" value="SPASM/twitch_domain_containing"/>
    <property type="match status" value="1"/>
</dbReference>
<organism evidence="9 10">
    <name type="scientific">Ferrovum myxofaciens</name>
    <dbReference type="NCBI Taxonomy" id="416213"/>
    <lineage>
        <taxon>Bacteria</taxon>
        <taxon>Pseudomonadati</taxon>
        <taxon>Pseudomonadota</taxon>
        <taxon>Betaproteobacteria</taxon>
        <taxon>Ferrovales</taxon>
        <taxon>Ferrovaceae</taxon>
        <taxon>Ferrovum</taxon>
    </lineage>
</organism>
<dbReference type="Proteomes" id="UP000683551">
    <property type="component" value="Chromosome"/>
</dbReference>
<dbReference type="InterPro" id="IPR058240">
    <property type="entry name" value="rSAM_sf"/>
</dbReference>
<accession>A0A9E6MYG4</accession>
<name>A0A9E6MYG4_9PROT</name>
<keyword evidence="4" id="KW-0479">Metal-binding</keyword>
<dbReference type="CDD" id="cd01335">
    <property type="entry name" value="Radical_SAM"/>
    <property type="match status" value="1"/>
</dbReference>
<feature type="domain" description="4Fe4S-binding SPASM" evidence="8">
    <location>
        <begin position="269"/>
        <end position="320"/>
    </location>
</feature>
<feature type="domain" description="Radical SAM core" evidence="7">
    <location>
        <begin position="45"/>
        <end position="182"/>
    </location>
</feature>
<keyword evidence="5" id="KW-0408">Iron</keyword>
<dbReference type="InterPro" id="IPR013785">
    <property type="entry name" value="Aldolase_TIM"/>
</dbReference>
<dbReference type="GO" id="GO:0051536">
    <property type="term" value="F:iron-sulfur cluster binding"/>
    <property type="evidence" value="ECO:0007669"/>
    <property type="project" value="UniProtKB-KW"/>
</dbReference>
<evidence type="ECO:0000256" key="1">
    <source>
        <dbReference type="ARBA" id="ARBA00001966"/>
    </source>
</evidence>
<protein>
    <submittedName>
        <fullName evidence="9">Radical SAM protein</fullName>
    </submittedName>
</protein>
<evidence type="ECO:0000313" key="10">
    <source>
        <dbReference type="Proteomes" id="UP000683551"/>
    </source>
</evidence>
<dbReference type="InterPro" id="IPR050377">
    <property type="entry name" value="Radical_SAM_PqqE_MftC-like"/>
</dbReference>
<dbReference type="AlphaFoldDB" id="A0A9E6MYG4"/>
<dbReference type="InterPro" id="IPR007197">
    <property type="entry name" value="rSAM"/>
</dbReference>
<dbReference type="Gene3D" id="3.20.20.70">
    <property type="entry name" value="Aldolase class I"/>
    <property type="match status" value="1"/>
</dbReference>
<proteinExistence type="predicted"/>
<gene>
    <name evidence="9" type="ORF">JZL65_06100</name>
</gene>
<evidence type="ECO:0000256" key="6">
    <source>
        <dbReference type="ARBA" id="ARBA00023014"/>
    </source>
</evidence>
<dbReference type="InterPro" id="IPR023885">
    <property type="entry name" value="4Fe4S-binding_SPASM_dom"/>
</dbReference>
<dbReference type="PANTHER" id="PTHR11228">
    <property type="entry name" value="RADICAL SAM DOMAIN PROTEIN"/>
    <property type="match status" value="1"/>
</dbReference>
<dbReference type="EMBL" id="CP071137">
    <property type="protein sequence ID" value="QWY78631.1"/>
    <property type="molecule type" value="Genomic_DNA"/>
</dbReference>
<evidence type="ECO:0000259" key="7">
    <source>
        <dbReference type="Pfam" id="PF04055"/>
    </source>
</evidence>
<evidence type="ECO:0000256" key="5">
    <source>
        <dbReference type="ARBA" id="ARBA00023004"/>
    </source>
</evidence>
<dbReference type="CDD" id="cd21109">
    <property type="entry name" value="SPASM"/>
    <property type="match status" value="1"/>
</dbReference>
<sequence length="414" mass="47089">MALLPRKKTRRAFENFLLAHYERALRVEQVRSRPFVLLLDPASLCQLQCPMCPTGLENAGKVGHGRTAYRSRGLLSREIFDAVLDELGDTLFFVHLYNWGEPLLNKHLPYFIRELVRRDIAVDTNTNLSLPLGDPFIDELLNSGIDRIEASIDGFSQKTYGRYRVKGRFELARDNLLKLAAARDRLGLDTQIVWNFLVFRFNEPEIEMARSFCADHGIEFVRREAALSEPLRAEFLPSYREGEVLEGFFEQREMPFDPESISRRSEQSCGWHYYYSVINADGSVSPCCAPWESDWDFGFVTPGTARFSDIWNGAAVQASRRDVAGHQLLGKLRRTGKLDSIVSVDDFVRQGTICEGCQMPLPMLDLYSGRADLIIPHYFQTLGGSDAFLDRAFELVRSQPDAFVRHYGGRIPGG</sequence>
<evidence type="ECO:0000256" key="2">
    <source>
        <dbReference type="ARBA" id="ARBA00022485"/>
    </source>
</evidence>
<dbReference type="PANTHER" id="PTHR11228:SF7">
    <property type="entry name" value="PQQA PEPTIDE CYCLASE"/>
    <property type="match status" value="1"/>
</dbReference>
<dbReference type="SFLD" id="SFLDS00029">
    <property type="entry name" value="Radical_SAM"/>
    <property type="match status" value="1"/>
</dbReference>
<keyword evidence="6" id="KW-0411">Iron-sulfur</keyword>
<dbReference type="Pfam" id="PF13186">
    <property type="entry name" value="SPASM"/>
    <property type="match status" value="1"/>
</dbReference>
<evidence type="ECO:0000313" key="9">
    <source>
        <dbReference type="EMBL" id="QWY78631.1"/>
    </source>
</evidence>
<keyword evidence="2" id="KW-0004">4Fe-4S</keyword>
<keyword evidence="3" id="KW-0949">S-adenosyl-L-methionine</keyword>
<dbReference type="SFLD" id="SFLDG01387">
    <property type="entry name" value="BtrN-like_SPASM_domain_contain"/>
    <property type="match status" value="1"/>
</dbReference>
<dbReference type="InterPro" id="IPR034391">
    <property type="entry name" value="AdoMet-like_SPASM_containing"/>
</dbReference>
<comment type="cofactor">
    <cofactor evidence="1">
        <name>[4Fe-4S] cluster</name>
        <dbReference type="ChEBI" id="CHEBI:49883"/>
    </cofactor>
</comment>
<dbReference type="Pfam" id="PF04055">
    <property type="entry name" value="Radical_SAM"/>
    <property type="match status" value="1"/>
</dbReference>
<dbReference type="GO" id="GO:0046872">
    <property type="term" value="F:metal ion binding"/>
    <property type="evidence" value="ECO:0007669"/>
    <property type="project" value="UniProtKB-KW"/>
</dbReference>
<reference evidence="9" key="1">
    <citation type="submission" date="2021-02" db="EMBL/GenBank/DDBJ databases">
        <title>Comparative genomics of Ferrovum myxofaciens strains, predominant extremophile bacteria forming large biofilm stalactites in acid mine ecosystems.</title>
        <authorList>
            <person name="Burkartova K."/>
            <person name="Ridl J."/>
            <person name="Pajer P."/>
            <person name="Falteisek L."/>
        </authorList>
    </citation>
    <scope>NUCLEOTIDE SEQUENCE</scope>
    <source>
        <strain evidence="9">MI1III</strain>
    </source>
</reference>
<dbReference type="RefSeq" id="WP_273145937.1">
    <property type="nucleotide sequence ID" value="NZ_CP053675.1"/>
</dbReference>
<evidence type="ECO:0000256" key="4">
    <source>
        <dbReference type="ARBA" id="ARBA00022723"/>
    </source>
</evidence>
<dbReference type="GO" id="GO:0003824">
    <property type="term" value="F:catalytic activity"/>
    <property type="evidence" value="ECO:0007669"/>
    <property type="project" value="InterPro"/>
</dbReference>
<evidence type="ECO:0000256" key="3">
    <source>
        <dbReference type="ARBA" id="ARBA00022691"/>
    </source>
</evidence>
<evidence type="ECO:0000259" key="8">
    <source>
        <dbReference type="Pfam" id="PF13186"/>
    </source>
</evidence>